<feature type="compositionally biased region" description="Polar residues" evidence="1">
    <location>
        <begin position="93"/>
        <end position="107"/>
    </location>
</feature>
<dbReference type="AlphaFoldDB" id="A0A2S5TDG4"/>
<keyword evidence="4" id="KW-1185">Reference proteome</keyword>
<feature type="domain" description="BIG2" evidence="2">
    <location>
        <begin position="81"/>
        <end position="138"/>
    </location>
</feature>
<name>A0A2S5TDG4_9GAMM</name>
<feature type="region of interest" description="Disordered" evidence="1">
    <location>
        <begin position="93"/>
        <end position="112"/>
    </location>
</feature>
<accession>A0A2S5TDG4</accession>
<evidence type="ECO:0000313" key="3">
    <source>
        <dbReference type="EMBL" id="PPE73020.1"/>
    </source>
</evidence>
<dbReference type="EMBL" id="PSNW01000008">
    <property type="protein sequence ID" value="PPE73020.1"/>
    <property type="molecule type" value="Genomic_DNA"/>
</dbReference>
<evidence type="ECO:0000313" key="4">
    <source>
        <dbReference type="Proteomes" id="UP000238220"/>
    </source>
</evidence>
<comment type="caution">
    <text evidence="3">The sequence shown here is derived from an EMBL/GenBank/DDBJ whole genome shotgun (WGS) entry which is preliminary data.</text>
</comment>
<gene>
    <name evidence="3" type="ORF">C3942_14390</name>
</gene>
<dbReference type="Pfam" id="PF02368">
    <property type="entry name" value="Big_2"/>
    <property type="match status" value="1"/>
</dbReference>
<organism evidence="3 4">
    <name type="scientific">Solimonas fluminis</name>
    <dbReference type="NCBI Taxonomy" id="2086571"/>
    <lineage>
        <taxon>Bacteria</taxon>
        <taxon>Pseudomonadati</taxon>
        <taxon>Pseudomonadota</taxon>
        <taxon>Gammaproteobacteria</taxon>
        <taxon>Nevskiales</taxon>
        <taxon>Nevskiaceae</taxon>
        <taxon>Solimonas</taxon>
    </lineage>
</organism>
<reference evidence="3 4" key="1">
    <citation type="submission" date="2018-02" db="EMBL/GenBank/DDBJ databases">
        <title>Genome sequencing of Solimonas sp. HR-BB.</title>
        <authorList>
            <person name="Lee Y."/>
            <person name="Jeon C.O."/>
        </authorList>
    </citation>
    <scope>NUCLEOTIDE SEQUENCE [LARGE SCALE GENOMIC DNA]</scope>
    <source>
        <strain evidence="3 4">HR-BB</strain>
    </source>
</reference>
<dbReference type="Gene3D" id="2.60.40.1080">
    <property type="match status" value="2"/>
</dbReference>
<proteinExistence type="predicted"/>
<dbReference type="InterPro" id="IPR003343">
    <property type="entry name" value="Big_2"/>
</dbReference>
<protein>
    <recommendedName>
        <fullName evidence="2">BIG2 domain-containing protein</fullName>
    </recommendedName>
</protein>
<evidence type="ECO:0000256" key="1">
    <source>
        <dbReference type="SAM" id="MobiDB-lite"/>
    </source>
</evidence>
<dbReference type="Proteomes" id="UP000238220">
    <property type="component" value="Unassembled WGS sequence"/>
</dbReference>
<evidence type="ECO:0000259" key="2">
    <source>
        <dbReference type="Pfam" id="PF02368"/>
    </source>
</evidence>
<dbReference type="SUPFAM" id="SSF49373">
    <property type="entry name" value="Invasin/intimin cell-adhesion fragments"/>
    <property type="match status" value="1"/>
</dbReference>
<sequence>MLVTSVLAMAGCNGGPSSPDFQPETTVSEFRITGPSPATTELASQSLPVGTTRDVRALATITTTVPPGYEGSPAPQEIDGKLVVKLENQDVTTEASWGSSSETNATVDGNGRITGKAVGGTTVTASYKGKSDTLPVTVTSATLAGGSVECIRPVTTANPACPDSDVYSRTPGIDVSFEAIGRFSDGQLYRIATPPHTLEWSSDTPTVAANSGSTSSSFRTDDVGSAVITGEVTAGVTPLPNPASADATLNVTAANEFCATEFLAATAEVTESLCIGCSVNNKENIIDGNLETYADMNIPLGLLLLSNVSVTVANKAGQPTIPAGNPVGFLLSRTTNNILAAQLLGSLEVSTVSRNASGELVDNDDPATSSELLRLTLLGIRLPDDPQFLLTTGATTQDYDGVKLTFRGGLLSLLAAVNVNTACSRAQVTEE</sequence>
<dbReference type="InterPro" id="IPR008964">
    <property type="entry name" value="Invasin/intimin_cell_adhesion"/>
</dbReference>